<gene>
    <name evidence="2" type="ORF">BRAPAZ1V2_A01P33390.2</name>
</gene>
<evidence type="ECO:0000313" key="2">
    <source>
        <dbReference type="EMBL" id="CAG7889263.1"/>
    </source>
</evidence>
<accession>A0A8D9GY24</accession>
<reference evidence="2 3" key="1">
    <citation type="submission" date="2021-07" db="EMBL/GenBank/DDBJ databases">
        <authorList>
            <consortium name="Genoscope - CEA"/>
            <person name="William W."/>
        </authorList>
    </citation>
    <scope>NUCLEOTIDE SEQUENCE [LARGE SCALE GENOMIC DNA]</scope>
</reference>
<name>A0A8D9GY24_BRACM</name>
<proteinExistence type="predicted"/>
<sequence length="66" mass="7635">MTSRETSSSLLTKSLFNNRSERFGKFLCLIFSHLITSCCIKFLLFSQTNILQTHSNLFDLKTPNFI</sequence>
<evidence type="ECO:0000313" key="3">
    <source>
        <dbReference type="Proteomes" id="UP000694005"/>
    </source>
</evidence>
<evidence type="ECO:0000256" key="1">
    <source>
        <dbReference type="SAM" id="Phobius"/>
    </source>
</evidence>
<dbReference type="Proteomes" id="UP000694005">
    <property type="component" value="Chromosome A01"/>
</dbReference>
<protein>
    <submittedName>
        <fullName evidence="2">Uncharacterized protein</fullName>
    </submittedName>
</protein>
<dbReference type="Gramene" id="A01p33390.2_BraZ1">
    <property type="protein sequence ID" value="A01p33390.2_BraZ1.CDS.1"/>
    <property type="gene ID" value="A01g33390.2_BraZ1"/>
</dbReference>
<organism evidence="2 3">
    <name type="scientific">Brassica campestris</name>
    <name type="common">Field mustard</name>
    <dbReference type="NCBI Taxonomy" id="3711"/>
    <lineage>
        <taxon>Eukaryota</taxon>
        <taxon>Viridiplantae</taxon>
        <taxon>Streptophyta</taxon>
        <taxon>Embryophyta</taxon>
        <taxon>Tracheophyta</taxon>
        <taxon>Spermatophyta</taxon>
        <taxon>Magnoliopsida</taxon>
        <taxon>eudicotyledons</taxon>
        <taxon>Gunneridae</taxon>
        <taxon>Pentapetalae</taxon>
        <taxon>rosids</taxon>
        <taxon>malvids</taxon>
        <taxon>Brassicales</taxon>
        <taxon>Brassicaceae</taxon>
        <taxon>Brassiceae</taxon>
        <taxon>Brassica</taxon>
    </lineage>
</organism>
<keyword evidence="1" id="KW-0472">Membrane</keyword>
<dbReference type="AlphaFoldDB" id="A0A8D9GY24"/>
<feature type="transmembrane region" description="Helical" evidence="1">
    <location>
        <begin position="23"/>
        <end position="44"/>
    </location>
</feature>
<keyword evidence="1" id="KW-1133">Transmembrane helix</keyword>
<keyword evidence="1" id="KW-0812">Transmembrane</keyword>
<dbReference type="EMBL" id="LS974617">
    <property type="protein sequence ID" value="CAG7889263.1"/>
    <property type="molecule type" value="Genomic_DNA"/>
</dbReference>